<gene>
    <name evidence="1" type="ORF">GCM10020221_07430</name>
</gene>
<name>A0ABN3WHZ4_STRTU</name>
<comment type="caution">
    <text evidence="1">The sequence shown here is derived from an EMBL/GenBank/DDBJ whole genome shotgun (WGS) entry which is preliminary data.</text>
</comment>
<proteinExistence type="predicted"/>
<keyword evidence="2" id="KW-1185">Reference proteome</keyword>
<evidence type="ECO:0000313" key="2">
    <source>
        <dbReference type="Proteomes" id="UP001501102"/>
    </source>
</evidence>
<accession>A0ABN3WHZ4</accession>
<organism evidence="1 2">
    <name type="scientific">Streptomyces thioluteus</name>
    <dbReference type="NCBI Taxonomy" id="66431"/>
    <lineage>
        <taxon>Bacteria</taxon>
        <taxon>Bacillati</taxon>
        <taxon>Actinomycetota</taxon>
        <taxon>Actinomycetes</taxon>
        <taxon>Kitasatosporales</taxon>
        <taxon>Streptomycetaceae</taxon>
        <taxon>Streptomyces</taxon>
    </lineage>
</organism>
<dbReference type="Proteomes" id="UP001501102">
    <property type="component" value="Unassembled WGS sequence"/>
</dbReference>
<reference evidence="1 2" key="1">
    <citation type="journal article" date="2019" name="Int. J. Syst. Evol. Microbiol.">
        <title>The Global Catalogue of Microorganisms (GCM) 10K type strain sequencing project: providing services to taxonomists for standard genome sequencing and annotation.</title>
        <authorList>
            <consortium name="The Broad Institute Genomics Platform"/>
            <consortium name="The Broad Institute Genome Sequencing Center for Infectious Disease"/>
            <person name="Wu L."/>
            <person name="Ma J."/>
        </authorList>
    </citation>
    <scope>NUCLEOTIDE SEQUENCE [LARGE SCALE GENOMIC DNA]</scope>
    <source>
        <strain evidence="1 2">JCM 4087</strain>
    </source>
</reference>
<evidence type="ECO:0000313" key="1">
    <source>
        <dbReference type="EMBL" id="GAA2914233.1"/>
    </source>
</evidence>
<sequence>MEGQEARAAEFVGASRVPGVREGGHRDLGDVAGVDERFGRVAGREDEFAGQDRVQEERLVEVLEEPTGAQDRPVRAGGLKGAFRAPGAFLAARRQQDQAARPLPDREVGELAYGFGCAGHPEVGVVRDVGGPHPVQRGVPRRRVVPGERRRRGARAEAERQALCGEEFGNPAAGLAGSADDENGLLRFVADFGHDLSNRRERDGNSRERLCGVCDPSPTRVGLRAYVLCRFGQLGGDIPARA</sequence>
<dbReference type="EMBL" id="BAAAXZ010000028">
    <property type="protein sequence ID" value="GAA2914233.1"/>
    <property type="molecule type" value="Genomic_DNA"/>
</dbReference>
<protein>
    <submittedName>
        <fullName evidence="1">Uncharacterized protein</fullName>
    </submittedName>
</protein>